<dbReference type="SUPFAM" id="SSF51182">
    <property type="entry name" value="RmlC-like cupins"/>
    <property type="match status" value="1"/>
</dbReference>
<gene>
    <name evidence="2" type="ORF">H9867_07540</name>
</gene>
<dbReference type="InterPro" id="IPR011051">
    <property type="entry name" value="RmlC_Cupin_sf"/>
</dbReference>
<evidence type="ECO:0000313" key="2">
    <source>
        <dbReference type="EMBL" id="HIW96318.1"/>
    </source>
</evidence>
<evidence type="ECO:0000256" key="1">
    <source>
        <dbReference type="SAM" id="MobiDB-lite"/>
    </source>
</evidence>
<name>A0A9D1RXW4_9CORY</name>
<feature type="region of interest" description="Disordered" evidence="1">
    <location>
        <begin position="19"/>
        <end position="38"/>
    </location>
</feature>
<organism evidence="2 3">
    <name type="scientific">Candidatus Corynebacterium gallistercoris</name>
    <dbReference type="NCBI Taxonomy" id="2838530"/>
    <lineage>
        <taxon>Bacteria</taxon>
        <taxon>Bacillati</taxon>
        <taxon>Actinomycetota</taxon>
        <taxon>Actinomycetes</taxon>
        <taxon>Mycobacteriales</taxon>
        <taxon>Corynebacteriaceae</taxon>
        <taxon>Corynebacterium</taxon>
    </lineage>
</organism>
<accession>A0A9D1RXW4</accession>
<reference evidence="2" key="2">
    <citation type="submission" date="2021-04" db="EMBL/GenBank/DDBJ databases">
        <authorList>
            <person name="Gilroy R."/>
        </authorList>
    </citation>
    <scope>NUCLEOTIDE SEQUENCE</scope>
    <source>
        <strain evidence="2">4376</strain>
    </source>
</reference>
<comment type="caution">
    <text evidence="2">The sequence shown here is derived from an EMBL/GenBank/DDBJ whole genome shotgun (WGS) entry which is preliminary data.</text>
</comment>
<dbReference type="AlphaFoldDB" id="A0A9D1RXW4"/>
<dbReference type="Proteomes" id="UP000824189">
    <property type="component" value="Unassembled WGS sequence"/>
</dbReference>
<dbReference type="InterPro" id="IPR014710">
    <property type="entry name" value="RmlC-like_jellyroll"/>
</dbReference>
<proteinExistence type="predicted"/>
<protein>
    <recommendedName>
        <fullName evidence="4">Cupin domain-containing protein</fullName>
    </recommendedName>
</protein>
<evidence type="ECO:0000313" key="3">
    <source>
        <dbReference type="Proteomes" id="UP000824189"/>
    </source>
</evidence>
<evidence type="ECO:0008006" key="4">
    <source>
        <dbReference type="Google" id="ProtNLM"/>
    </source>
</evidence>
<dbReference type="EMBL" id="DXFZ01000091">
    <property type="protein sequence ID" value="HIW96318.1"/>
    <property type="molecule type" value="Genomic_DNA"/>
</dbReference>
<reference evidence="2" key="1">
    <citation type="journal article" date="2021" name="PeerJ">
        <title>Extensive microbial diversity within the chicken gut microbiome revealed by metagenomics and culture.</title>
        <authorList>
            <person name="Gilroy R."/>
            <person name="Ravi A."/>
            <person name="Getino M."/>
            <person name="Pursley I."/>
            <person name="Horton D.L."/>
            <person name="Alikhan N.F."/>
            <person name="Baker D."/>
            <person name="Gharbi K."/>
            <person name="Hall N."/>
            <person name="Watson M."/>
            <person name="Adriaenssens E.M."/>
            <person name="Foster-Nyarko E."/>
            <person name="Jarju S."/>
            <person name="Secka A."/>
            <person name="Antonio M."/>
            <person name="Oren A."/>
            <person name="Chaudhuri R.R."/>
            <person name="La Ragione R."/>
            <person name="Hildebrand F."/>
            <person name="Pallen M.J."/>
        </authorList>
    </citation>
    <scope>NUCLEOTIDE SEQUENCE</scope>
    <source>
        <strain evidence="2">4376</strain>
    </source>
</reference>
<dbReference type="Gene3D" id="2.60.120.10">
    <property type="entry name" value="Jelly Rolls"/>
    <property type="match status" value="1"/>
</dbReference>
<sequence length="124" mass="13036">MTDMTTGEGWAFLTGLLDQHSAPGEQPTPHPEHHTDRRIPEVKMAGVVDGARVLRLSFRAGDVMADHSASMPILIAGQAGEIEVKVGEDSFTLTPGTMLSVAANKVHSLSAEAHAVATLIVLTG</sequence>